<dbReference type="InterPro" id="IPR023996">
    <property type="entry name" value="TonB-dep_OMP_SusC/RagA"/>
</dbReference>
<dbReference type="GO" id="GO:0009279">
    <property type="term" value="C:cell outer membrane"/>
    <property type="evidence" value="ECO:0007669"/>
    <property type="project" value="UniProtKB-SubCell"/>
</dbReference>
<evidence type="ECO:0000313" key="9">
    <source>
        <dbReference type="EMBL" id="OOH93023.1"/>
    </source>
</evidence>
<keyword evidence="3 7" id="KW-1134">Transmembrane beta strand</keyword>
<evidence type="ECO:0000259" key="8">
    <source>
        <dbReference type="Pfam" id="PF07715"/>
    </source>
</evidence>
<dbReference type="NCBIfam" id="TIGR04056">
    <property type="entry name" value="OMP_RagA_SusC"/>
    <property type="match status" value="1"/>
</dbReference>
<dbReference type="eggNOG" id="COG4206">
    <property type="taxonomic scope" value="Bacteria"/>
</dbReference>
<comment type="caution">
    <text evidence="9">The sequence shown here is derived from an EMBL/GenBank/DDBJ whole genome shotgun (WGS) entry which is preliminary data.</text>
</comment>
<comment type="similarity">
    <text evidence="7">Belongs to the TonB-dependent receptor family.</text>
</comment>
<dbReference type="Gene3D" id="2.170.130.10">
    <property type="entry name" value="TonB-dependent receptor, plug domain"/>
    <property type="match status" value="1"/>
</dbReference>
<dbReference type="NCBIfam" id="TIGR04057">
    <property type="entry name" value="SusC_RagA_signa"/>
    <property type="match status" value="1"/>
</dbReference>
<accession>A0A1V3TVI9</accession>
<dbReference type="Gene3D" id="2.40.170.20">
    <property type="entry name" value="TonB-dependent receptor, beta-barrel domain"/>
    <property type="match status" value="1"/>
</dbReference>
<dbReference type="InterPro" id="IPR037066">
    <property type="entry name" value="Plug_dom_sf"/>
</dbReference>
<dbReference type="InterPro" id="IPR012910">
    <property type="entry name" value="Plug_dom"/>
</dbReference>
<keyword evidence="10" id="KW-1185">Reference proteome</keyword>
<dbReference type="EMBL" id="MPOG01000019">
    <property type="protein sequence ID" value="OOH93023.1"/>
    <property type="molecule type" value="Genomic_DNA"/>
</dbReference>
<protein>
    <submittedName>
        <fullName evidence="9">SusC/RagA family TonB-linked outer membrane protein</fullName>
    </submittedName>
</protein>
<dbReference type="Pfam" id="PF07715">
    <property type="entry name" value="Plug"/>
    <property type="match status" value="1"/>
</dbReference>
<dbReference type="PROSITE" id="PS52016">
    <property type="entry name" value="TONB_DEPENDENT_REC_3"/>
    <property type="match status" value="1"/>
</dbReference>
<evidence type="ECO:0000256" key="5">
    <source>
        <dbReference type="ARBA" id="ARBA00023136"/>
    </source>
</evidence>
<dbReference type="AlphaFoldDB" id="A0A1V3TVI9"/>
<gene>
    <name evidence="9" type="ORF">BMF97_16190</name>
</gene>
<evidence type="ECO:0000256" key="3">
    <source>
        <dbReference type="ARBA" id="ARBA00022452"/>
    </source>
</evidence>
<dbReference type="SMR" id="A0A1V3TVI9"/>
<keyword evidence="4 7" id="KW-0812">Transmembrane</keyword>
<reference evidence="9 10" key="1">
    <citation type="submission" date="2016-11" db="EMBL/GenBank/DDBJ databases">
        <title>Genome sequence and comparative genomic analysis of clinical strain Elizabethkingia meningoseptica 61421 PRCM.</title>
        <authorList>
            <person name="Wang M."/>
            <person name="Hu S."/>
            <person name="Cao L."/>
            <person name="Jiang T."/>
            <person name="Zhou Y."/>
            <person name="Ming D."/>
        </authorList>
    </citation>
    <scope>NUCLEOTIDE SEQUENCE [LARGE SCALE GENOMIC DNA]</scope>
    <source>
        <strain evidence="9 10">61421 PRCM</strain>
    </source>
</reference>
<feature type="domain" description="TonB-dependent receptor plug" evidence="8">
    <location>
        <begin position="49"/>
        <end position="156"/>
    </location>
</feature>
<evidence type="ECO:0000256" key="4">
    <source>
        <dbReference type="ARBA" id="ARBA00022692"/>
    </source>
</evidence>
<dbReference type="Proteomes" id="UP000188947">
    <property type="component" value="Unassembled WGS sequence"/>
</dbReference>
<dbReference type="STRING" id="238.BBD35_06445"/>
<dbReference type="InterPro" id="IPR036942">
    <property type="entry name" value="Beta-barrel_TonB_sf"/>
</dbReference>
<name>A0A1V3TVI9_ELIME</name>
<evidence type="ECO:0000256" key="6">
    <source>
        <dbReference type="ARBA" id="ARBA00023237"/>
    </source>
</evidence>
<keyword evidence="2 7" id="KW-0813">Transport</keyword>
<organism evidence="9 10">
    <name type="scientific">Elizabethkingia meningoseptica</name>
    <name type="common">Chryseobacterium meningosepticum</name>
    <dbReference type="NCBI Taxonomy" id="238"/>
    <lineage>
        <taxon>Bacteria</taxon>
        <taxon>Pseudomonadati</taxon>
        <taxon>Bacteroidota</taxon>
        <taxon>Flavobacteriia</taxon>
        <taxon>Flavobacteriales</taxon>
        <taxon>Weeksellaceae</taxon>
        <taxon>Elizabethkingia</taxon>
    </lineage>
</organism>
<dbReference type="InterPro" id="IPR039426">
    <property type="entry name" value="TonB-dep_rcpt-like"/>
</dbReference>
<dbReference type="InterPro" id="IPR023997">
    <property type="entry name" value="TonB-dep_OMP_SusC/RagA_CS"/>
</dbReference>
<evidence type="ECO:0000313" key="10">
    <source>
        <dbReference type="Proteomes" id="UP000188947"/>
    </source>
</evidence>
<proteinExistence type="inferred from homology"/>
<keyword evidence="6 7" id="KW-0998">Cell outer membrane</keyword>
<evidence type="ECO:0000256" key="2">
    <source>
        <dbReference type="ARBA" id="ARBA00022448"/>
    </source>
</evidence>
<sequence>MKQSSIRNLSLIAALYFTATLNAQQAKRDTAINEKKIEEVVLVGYGSVKKKDLTSAVSIVKSDAFENRPIYNVAQALQGNAAGVQVVQPSGKPGAALDVKIRGINSLMSSTSPLYVVDGVQTYDISGINTEDILSMSVLKDATSTAIYGVNGSGGVVIITTKRGRSNKTQVNFDAYAGVSRITNTVKILNLDQYKTLMNEINPAYVTTANDPRYAGINTNWQDEVFRTGIDQNYNVSVSGGTDKVKLYGSIGYQDMQGIIKPSAFNRLSTRFNADVELAPWIKLNTQLSYTNSKYKSTIDNQGTARGGVVMAAFNTPSFLPVYADQLKVRDVTQDGQKDGQFAINPYQSSWENPLSYLTRQDDMMVNRFMGGLGLEVKLAKGLTWKPNVTFDYSDSQNDKFIDGFRTTFGRQKKGIGSAYNTLNQNLNVENTLNYGLKTGNHDFNFLAGTAFQRIIWSEHGYEAENFPTDLRKFIYDQGKDNRREVYNKTEIRYLSFFGRVNYSYMDRYILSAVFRSSGASQLGPGNKWSYTPGVSGAWVISNEDFLKGNSTISLLKLRGGWGQTVNISGIPSYSHFALLRPDRVGPGIPNYNPSQLDNTNLTWETTTDTNIGLDLGLFNNRLNLAVDAYKRKTKDLVIPIRFPSIDLDYYANAGDIENKGIEISLNSKNFVGDNFTWSTNANISFSRNKITDIRYLPVIDLANFETVGERAVRLQTGQAIGAFYGYKVDKVDPATGQLLYKDINGDGIITPSDRTFIGNPNPKFTFGFSNNFTYKNFFLDFLFTGSVGNDIFNASRLDLELMNDFKNQSTAVLNRWTTPGQITNVPKAGDPSALTLSDRFVENGSYLRLKSATIGYNFKKIKGMDKLSLYVTGQNLFTITNYSGFDPEVNSVTNQTAVQGIDYGAYPQVRTFIFGIKAAF</sequence>
<evidence type="ECO:0000256" key="7">
    <source>
        <dbReference type="PROSITE-ProRule" id="PRU01360"/>
    </source>
</evidence>
<dbReference type="OrthoDB" id="9768177at2"/>
<dbReference type="SUPFAM" id="SSF56935">
    <property type="entry name" value="Porins"/>
    <property type="match status" value="1"/>
</dbReference>
<keyword evidence="5 7" id="KW-0472">Membrane</keyword>
<evidence type="ECO:0000256" key="1">
    <source>
        <dbReference type="ARBA" id="ARBA00004571"/>
    </source>
</evidence>
<dbReference type="RefSeq" id="WP_069215087.1">
    <property type="nucleotide sequence ID" value="NZ_CP016378.1"/>
</dbReference>
<comment type="subcellular location">
    <subcellularLocation>
        <location evidence="1 7">Cell outer membrane</location>
        <topology evidence="1 7">Multi-pass membrane protein</topology>
    </subcellularLocation>
</comment>